<dbReference type="Proteomes" id="UP001152888">
    <property type="component" value="Unassembled WGS sequence"/>
</dbReference>
<organism evidence="1 2">
    <name type="scientific">Acanthoscelides obtectus</name>
    <name type="common">Bean weevil</name>
    <name type="synonym">Bruchus obtectus</name>
    <dbReference type="NCBI Taxonomy" id="200917"/>
    <lineage>
        <taxon>Eukaryota</taxon>
        <taxon>Metazoa</taxon>
        <taxon>Ecdysozoa</taxon>
        <taxon>Arthropoda</taxon>
        <taxon>Hexapoda</taxon>
        <taxon>Insecta</taxon>
        <taxon>Pterygota</taxon>
        <taxon>Neoptera</taxon>
        <taxon>Endopterygota</taxon>
        <taxon>Coleoptera</taxon>
        <taxon>Polyphaga</taxon>
        <taxon>Cucujiformia</taxon>
        <taxon>Chrysomeloidea</taxon>
        <taxon>Chrysomelidae</taxon>
        <taxon>Bruchinae</taxon>
        <taxon>Bruchini</taxon>
        <taxon>Acanthoscelides</taxon>
    </lineage>
</organism>
<sequence>MVQGTVHGGVSVSTADLILRLFRWCPFLGGAFGKGLRASGENSLDIVTSGLRAVDVEAICSVFAGSLTFLLQMNELPAGVFVELIAASSLSGRILLEGAFEYSPPLSPIFSDVSGAAAGLEIMVFGLLLDVDAVPEVDESSPSCLLVCTSMNCTLVSTSDAELIIGLVSFSLEFNLTCGCFLSICFLKLLEEDL</sequence>
<accession>A0A9P0JPK5</accession>
<evidence type="ECO:0000313" key="2">
    <source>
        <dbReference type="Proteomes" id="UP001152888"/>
    </source>
</evidence>
<protein>
    <submittedName>
        <fullName evidence="1">Uncharacterized protein</fullName>
    </submittedName>
</protein>
<dbReference type="EMBL" id="CAKOFQ010006677">
    <property type="protein sequence ID" value="CAH1958526.1"/>
    <property type="molecule type" value="Genomic_DNA"/>
</dbReference>
<evidence type="ECO:0000313" key="1">
    <source>
        <dbReference type="EMBL" id="CAH1958526.1"/>
    </source>
</evidence>
<gene>
    <name evidence="1" type="ORF">ACAOBT_LOCUS2689</name>
</gene>
<keyword evidence="2" id="KW-1185">Reference proteome</keyword>
<proteinExistence type="predicted"/>
<reference evidence="1" key="1">
    <citation type="submission" date="2022-03" db="EMBL/GenBank/DDBJ databases">
        <authorList>
            <person name="Sayadi A."/>
        </authorList>
    </citation>
    <scope>NUCLEOTIDE SEQUENCE</scope>
</reference>
<dbReference type="AlphaFoldDB" id="A0A9P0JPK5"/>
<name>A0A9P0JPK5_ACAOB</name>
<comment type="caution">
    <text evidence="1">The sequence shown here is derived from an EMBL/GenBank/DDBJ whole genome shotgun (WGS) entry which is preliminary data.</text>
</comment>